<keyword evidence="4" id="KW-1185">Reference proteome</keyword>
<dbReference type="OrthoDB" id="72638at2"/>
<dbReference type="PANTHER" id="PTHR46558">
    <property type="entry name" value="TRACRIPTIONAL REGULATORY PROTEIN-RELATED-RELATED"/>
    <property type="match status" value="1"/>
</dbReference>
<dbReference type="SMART" id="SM00530">
    <property type="entry name" value="HTH_XRE"/>
    <property type="match status" value="1"/>
</dbReference>
<dbReference type="Proteomes" id="UP000252100">
    <property type="component" value="Chromosome"/>
</dbReference>
<reference evidence="3 4" key="1">
    <citation type="journal article" date="2018" name="J. Microbiol.">
        <title>Salicibibacter kimchii gen. nov., sp. nov., a moderately halophilic and alkalitolerant bacterium in the family Bacillaceae, isolated from kimchi.</title>
        <authorList>
            <person name="Jang J.Y."/>
            <person name="Oh Y.J."/>
            <person name="Lim S.K."/>
            <person name="Park H.K."/>
            <person name="Lee C."/>
            <person name="Kim J.Y."/>
            <person name="Lee M.A."/>
            <person name="Choi H.J."/>
        </authorList>
    </citation>
    <scope>NUCLEOTIDE SEQUENCE [LARGE SCALE GENOMIC DNA]</scope>
    <source>
        <strain evidence="3 4">NKC1-1</strain>
    </source>
</reference>
<organism evidence="3 4">
    <name type="scientific">Salicibibacter kimchii</name>
    <dbReference type="NCBI Taxonomy" id="2099786"/>
    <lineage>
        <taxon>Bacteria</taxon>
        <taxon>Bacillati</taxon>
        <taxon>Bacillota</taxon>
        <taxon>Bacilli</taxon>
        <taxon>Bacillales</taxon>
        <taxon>Bacillaceae</taxon>
        <taxon>Salicibibacter</taxon>
    </lineage>
</organism>
<evidence type="ECO:0000313" key="3">
    <source>
        <dbReference type="EMBL" id="AXF57590.1"/>
    </source>
</evidence>
<feature type="domain" description="HTH cro/C1-type" evidence="2">
    <location>
        <begin position="8"/>
        <end position="67"/>
    </location>
</feature>
<dbReference type="PROSITE" id="PS50943">
    <property type="entry name" value="HTH_CROC1"/>
    <property type="match status" value="1"/>
</dbReference>
<dbReference type="KEGG" id="rue:DT065_17415"/>
<dbReference type="GO" id="GO:0003677">
    <property type="term" value="F:DNA binding"/>
    <property type="evidence" value="ECO:0007669"/>
    <property type="project" value="UniProtKB-KW"/>
</dbReference>
<dbReference type="CDD" id="cd00093">
    <property type="entry name" value="HTH_XRE"/>
    <property type="match status" value="1"/>
</dbReference>
<dbReference type="EMBL" id="CP031092">
    <property type="protein sequence ID" value="AXF57590.1"/>
    <property type="molecule type" value="Genomic_DNA"/>
</dbReference>
<evidence type="ECO:0000259" key="2">
    <source>
        <dbReference type="PROSITE" id="PS50943"/>
    </source>
</evidence>
<dbReference type="SUPFAM" id="SSF47413">
    <property type="entry name" value="lambda repressor-like DNA-binding domains"/>
    <property type="match status" value="1"/>
</dbReference>
<evidence type="ECO:0000256" key="1">
    <source>
        <dbReference type="ARBA" id="ARBA00023125"/>
    </source>
</evidence>
<dbReference type="RefSeq" id="WP_114375552.1">
    <property type="nucleotide sequence ID" value="NZ_CP031092.1"/>
</dbReference>
<dbReference type="InterPro" id="IPR010982">
    <property type="entry name" value="Lambda_DNA-bd_dom_sf"/>
</dbReference>
<gene>
    <name evidence="3" type="ORF">DT065_17415</name>
</gene>
<dbReference type="Pfam" id="PF01381">
    <property type="entry name" value="HTH_3"/>
    <property type="match status" value="1"/>
</dbReference>
<dbReference type="PANTHER" id="PTHR46558:SF14">
    <property type="entry name" value="HTH-TYPE TRANSCRIPTIONAL REGULATOR ANSR"/>
    <property type="match status" value="1"/>
</dbReference>
<keyword evidence="1" id="KW-0238">DNA-binding</keyword>
<protein>
    <submittedName>
        <fullName evidence="3">XRE family transcriptional regulator</fullName>
    </submittedName>
</protein>
<dbReference type="AlphaFoldDB" id="A0A345C309"/>
<proteinExistence type="predicted"/>
<evidence type="ECO:0000313" key="4">
    <source>
        <dbReference type="Proteomes" id="UP000252100"/>
    </source>
</evidence>
<sequence>MDLFSERLKFTRESKRETYGNWTQQYVAEKIGVARPTYTAYERGTKQPSLDAVNALADLLEVSTDYLLGRTGETIYPYNPSLPGQSLEAFYEDRSISVDEKAYLEEELEKYRRLKQKWKPSSEDDETSKNN</sequence>
<dbReference type="Gene3D" id="1.10.260.40">
    <property type="entry name" value="lambda repressor-like DNA-binding domains"/>
    <property type="match status" value="1"/>
</dbReference>
<dbReference type="InterPro" id="IPR001387">
    <property type="entry name" value="Cro/C1-type_HTH"/>
</dbReference>
<name>A0A345C309_9BACI</name>
<accession>A0A345C309</accession>